<evidence type="ECO:0000256" key="3">
    <source>
        <dbReference type="ARBA" id="ARBA00022833"/>
    </source>
</evidence>
<dbReference type="SUPFAM" id="SSF57850">
    <property type="entry name" value="RING/U-box"/>
    <property type="match status" value="1"/>
</dbReference>
<keyword evidence="5" id="KW-0175">Coiled coil</keyword>
<sequence length="537" mass="62995">MGGLSATSFIIVFHIIITYDYKYKDNYTAQERSKMSEEFTSVKLPWSKEFPVLLLSIFLLSLLIFTLLSYKLLIIWIERLFYPDNLNRVFMQNEEMDDLIDEEIEVKSYKFQAPGLIKKITSTYFIKSKKEDMERIKKKLSGLIKKYKRQESKCTVDLENMLRDRDFEVTRNRVGRAIEEAKVNNTTQMSNIVHTQEDLFSYDISQIVVDKKRKKNDKALHLSMASPKEIQKCYKKFVKENNLREVSNYSLSSKIESKTDKETYECCVCYTNPPNGVFFACGHAGICYECAVEIFKKKGKCHFCRKEVSLVLRIELKTVFDEYVLVKAATFNKFQKVKFDSEYSIESEMPSYNEERKSRDSHTMRNQEESKRLPVYHRSSVDESQRKPEHYNVSKDRQEISIRALSNQDLSVRRKEVSSKQSRCPYKNMVPSNTLRFRHSQRSMEFSKGGFTNRIASLRKTSNRKFEEIKDKELADHGLNQIPNQLDHEFLVKMSENNAGTFRNKFMSSNHSNKNSNVKMDKIQVMSELDEIGGEEL</sequence>
<keyword evidence="10" id="KW-1185">Reference proteome</keyword>
<dbReference type="GO" id="GO:0008270">
    <property type="term" value="F:zinc ion binding"/>
    <property type="evidence" value="ECO:0007669"/>
    <property type="project" value="UniProtKB-KW"/>
</dbReference>
<dbReference type="Pfam" id="PF13920">
    <property type="entry name" value="zf-C3HC4_3"/>
    <property type="match status" value="1"/>
</dbReference>
<comment type="caution">
    <text evidence="9">The sequence shown here is derived from an EMBL/GenBank/DDBJ whole genome shotgun (WGS) entry which is preliminary data.</text>
</comment>
<feature type="coiled-coil region" evidence="5">
    <location>
        <begin position="126"/>
        <end position="153"/>
    </location>
</feature>
<dbReference type="PANTHER" id="PTHR46858">
    <property type="entry name" value="OS05G0521000 PROTEIN"/>
    <property type="match status" value="1"/>
</dbReference>
<protein>
    <recommendedName>
        <fullName evidence="8">RING-type domain-containing protein</fullName>
    </recommendedName>
</protein>
<name>A0AAD2CZM3_EUPCR</name>
<evidence type="ECO:0000313" key="9">
    <source>
        <dbReference type="EMBL" id="CAI2375351.1"/>
    </source>
</evidence>
<feature type="compositionally biased region" description="Basic and acidic residues" evidence="6">
    <location>
        <begin position="379"/>
        <end position="398"/>
    </location>
</feature>
<keyword evidence="1" id="KW-0479">Metal-binding</keyword>
<keyword evidence="2 4" id="KW-0863">Zinc-finger</keyword>
<dbReference type="Proteomes" id="UP001295684">
    <property type="component" value="Unassembled WGS sequence"/>
</dbReference>
<keyword evidence="7" id="KW-0472">Membrane</keyword>
<evidence type="ECO:0000256" key="7">
    <source>
        <dbReference type="SAM" id="Phobius"/>
    </source>
</evidence>
<dbReference type="Gene3D" id="3.30.40.10">
    <property type="entry name" value="Zinc/RING finger domain, C3HC4 (zinc finger)"/>
    <property type="match status" value="1"/>
</dbReference>
<feature type="transmembrane region" description="Helical" evidence="7">
    <location>
        <begin position="6"/>
        <end position="23"/>
    </location>
</feature>
<dbReference type="PROSITE" id="PS50089">
    <property type="entry name" value="ZF_RING_2"/>
    <property type="match status" value="1"/>
</dbReference>
<evidence type="ECO:0000256" key="2">
    <source>
        <dbReference type="ARBA" id="ARBA00022771"/>
    </source>
</evidence>
<feature type="region of interest" description="Disordered" evidence="6">
    <location>
        <begin position="350"/>
        <end position="398"/>
    </location>
</feature>
<dbReference type="InterPro" id="IPR013083">
    <property type="entry name" value="Znf_RING/FYVE/PHD"/>
</dbReference>
<keyword evidence="3" id="KW-0862">Zinc</keyword>
<gene>
    <name evidence="9" type="ORF">ECRASSUSDP1_LOCUS16713</name>
</gene>
<feature type="transmembrane region" description="Helical" evidence="7">
    <location>
        <begin position="52"/>
        <end position="77"/>
    </location>
</feature>
<organism evidence="9 10">
    <name type="scientific">Euplotes crassus</name>
    <dbReference type="NCBI Taxonomy" id="5936"/>
    <lineage>
        <taxon>Eukaryota</taxon>
        <taxon>Sar</taxon>
        <taxon>Alveolata</taxon>
        <taxon>Ciliophora</taxon>
        <taxon>Intramacronucleata</taxon>
        <taxon>Spirotrichea</taxon>
        <taxon>Hypotrichia</taxon>
        <taxon>Euplotida</taxon>
        <taxon>Euplotidae</taxon>
        <taxon>Moneuplotes</taxon>
    </lineage>
</organism>
<dbReference type="GO" id="GO:0016567">
    <property type="term" value="P:protein ubiquitination"/>
    <property type="evidence" value="ECO:0007669"/>
    <property type="project" value="TreeGrafter"/>
</dbReference>
<evidence type="ECO:0000256" key="4">
    <source>
        <dbReference type="PROSITE-ProRule" id="PRU00175"/>
    </source>
</evidence>
<dbReference type="GO" id="GO:0061630">
    <property type="term" value="F:ubiquitin protein ligase activity"/>
    <property type="evidence" value="ECO:0007669"/>
    <property type="project" value="TreeGrafter"/>
</dbReference>
<reference evidence="9" key="1">
    <citation type="submission" date="2023-07" db="EMBL/GenBank/DDBJ databases">
        <authorList>
            <consortium name="AG Swart"/>
            <person name="Singh M."/>
            <person name="Singh A."/>
            <person name="Seah K."/>
            <person name="Emmerich C."/>
        </authorList>
    </citation>
    <scope>NUCLEOTIDE SEQUENCE</scope>
    <source>
        <strain evidence="9">DP1</strain>
    </source>
</reference>
<evidence type="ECO:0000259" key="8">
    <source>
        <dbReference type="PROSITE" id="PS50089"/>
    </source>
</evidence>
<evidence type="ECO:0000256" key="1">
    <source>
        <dbReference type="ARBA" id="ARBA00022723"/>
    </source>
</evidence>
<evidence type="ECO:0000313" key="10">
    <source>
        <dbReference type="Proteomes" id="UP001295684"/>
    </source>
</evidence>
<evidence type="ECO:0000256" key="5">
    <source>
        <dbReference type="SAM" id="Coils"/>
    </source>
</evidence>
<feature type="domain" description="RING-type" evidence="8">
    <location>
        <begin position="266"/>
        <end position="305"/>
    </location>
</feature>
<keyword evidence="7" id="KW-0812">Transmembrane</keyword>
<feature type="compositionally biased region" description="Basic and acidic residues" evidence="6">
    <location>
        <begin position="353"/>
        <end position="372"/>
    </location>
</feature>
<evidence type="ECO:0000256" key="6">
    <source>
        <dbReference type="SAM" id="MobiDB-lite"/>
    </source>
</evidence>
<proteinExistence type="predicted"/>
<dbReference type="PANTHER" id="PTHR46858:SF5">
    <property type="entry name" value="E3 UBIQUITIN-PROTEIN LIGASE APD1-RELATED"/>
    <property type="match status" value="1"/>
</dbReference>
<dbReference type="InterPro" id="IPR001841">
    <property type="entry name" value="Znf_RING"/>
</dbReference>
<dbReference type="AlphaFoldDB" id="A0AAD2CZM3"/>
<dbReference type="EMBL" id="CAMPGE010016819">
    <property type="protein sequence ID" value="CAI2375351.1"/>
    <property type="molecule type" value="Genomic_DNA"/>
</dbReference>
<accession>A0AAD2CZM3</accession>
<keyword evidence="7" id="KW-1133">Transmembrane helix</keyword>